<evidence type="ECO:0000313" key="2">
    <source>
        <dbReference type="EMBL" id="MRX09611.1"/>
    </source>
</evidence>
<organism evidence="2 3">
    <name type="scientific">Duganella alba</name>
    <dbReference type="NCBI Taxonomy" id="2666081"/>
    <lineage>
        <taxon>Bacteria</taxon>
        <taxon>Pseudomonadati</taxon>
        <taxon>Pseudomonadota</taxon>
        <taxon>Betaproteobacteria</taxon>
        <taxon>Burkholderiales</taxon>
        <taxon>Oxalobacteraceae</taxon>
        <taxon>Telluria group</taxon>
        <taxon>Duganella</taxon>
    </lineage>
</organism>
<protein>
    <recommendedName>
        <fullName evidence="4">Pilus assembly protein PilX</fullName>
    </recommendedName>
</protein>
<feature type="transmembrane region" description="Helical" evidence="1">
    <location>
        <begin position="20"/>
        <end position="39"/>
    </location>
</feature>
<gene>
    <name evidence="2" type="ORF">GJ697_17360</name>
</gene>
<dbReference type="AlphaFoldDB" id="A0A6L5QKZ7"/>
<proteinExistence type="predicted"/>
<keyword evidence="3" id="KW-1185">Reference proteome</keyword>
<evidence type="ECO:0008006" key="4">
    <source>
        <dbReference type="Google" id="ProtNLM"/>
    </source>
</evidence>
<keyword evidence="1" id="KW-0812">Transmembrane</keyword>
<sequence>MAAMMRPPVQPRQPRQRGIALPVILIMLTVMLIGSIYLLRASTSTTLTVTNLAYDAALSKEADLGVHAAFDWLAQPATKPLLVANSPANGYVATMNPGWTVSTPAFWTGSVFKDPVGGGSRVEYVIHRLCNFAGTYNATTPVANSCMLSAAKQGVAAPTPLGASLSQNAPLYDGQPQLHYVITARIFGPRGGNVVVQSVVMMGP</sequence>
<dbReference type="Proteomes" id="UP000481037">
    <property type="component" value="Unassembled WGS sequence"/>
</dbReference>
<dbReference type="EMBL" id="WKJM01000014">
    <property type="protein sequence ID" value="MRX09611.1"/>
    <property type="molecule type" value="Genomic_DNA"/>
</dbReference>
<reference evidence="2 3" key="1">
    <citation type="submission" date="2019-11" db="EMBL/GenBank/DDBJ databases">
        <title>Novel species isolated from a subtropical stream in China.</title>
        <authorList>
            <person name="Lu H."/>
        </authorList>
    </citation>
    <scope>NUCLEOTIDE SEQUENCE [LARGE SCALE GENOMIC DNA]</scope>
    <source>
        <strain evidence="2 3">FT25W</strain>
    </source>
</reference>
<evidence type="ECO:0000256" key="1">
    <source>
        <dbReference type="SAM" id="Phobius"/>
    </source>
</evidence>
<accession>A0A6L5QKZ7</accession>
<keyword evidence="1" id="KW-0472">Membrane</keyword>
<evidence type="ECO:0000313" key="3">
    <source>
        <dbReference type="Proteomes" id="UP000481037"/>
    </source>
</evidence>
<keyword evidence="1" id="KW-1133">Transmembrane helix</keyword>
<comment type="caution">
    <text evidence="2">The sequence shown here is derived from an EMBL/GenBank/DDBJ whole genome shotgun (WGS) entry which is preliminary data.</text>
</comment>
<name>A0A6L5QKZ7_9BURK</name>